<dbReference type="AlphaFoldDB" id="A0A401T143"/>
<organism evidence="9 10">
    <name type="scientific">Chiloscyllium punctatum</name>
    <name type="common">Brownbanded bambooshark</name>
    <name type="synonym">Hemiscyllium punctatum</name>
    <dbReference type="NCBI Taxonomy" id="137246"/>
    <lineage>
        <taxon>Eukaryota</taxon>
        <taxon>Metazoa</taxon>
        <taxon>Chordata</taxon>
        <taxon>Craniata</taxon>
        <taxon>Vertebrata</taxon>
        <taxon>Chondrichthyes</taxon>
        <taxon>Elasmobranchii</taxon>
        <taxon>Galeomorphii</taxon>
        <taxon>Galeoidea</taxon>
        <taxon>Orectolobiformes</taxon>
        <taxon>Hemiscylliidae</taxon>
        <taxon>Chiloscyllium</taxon>
    </lineage>
</organism>
<comment type="similarity">
    <text evidence="1">Belongs to the peptidase S1 family.</text>
</comment>
<dbReference type="EMBL" id="BEZZ01000821">
    <property type="protein sequence ID" value="GCC36382.1"/>
    <property type="molecule type" value="Genomic_DNA"/>
</dbReference>
<dbReference type="InterPro" id="IPR033116">
    <property type="entry name" value="TRYPSIN_SER"/>
</dbReference>
<evidence type="ECO:0000313" key="9">
    <source>
        <dbReference type="EMBL" id="GCC36382.1"/>
    </source>
</evidence>
<dbReference type="InterPro" id="IPR001314">
    <property type="entry name" value="Peptidase_S1A"/>
</dbReference>
<dbReference type="GO" id="GO:0006508">
    <property type="term" value="P:proteolysis"/>
    <property type="evidence" value="ECO:0007669"/>
    <property type="project" value="UniProtKB-KW"/>
</dbReference>
<evidence type="ECO:0000259" key="8">
    <source>
        <dbReference type="PROSITE" id="PS50240"/>
    </source>
</evidence>
<dbReference type="FunFam" id="2.40.10.10:FF:000077">
    <property type="entry name" value="Predicted protein"/>
    <property type="match status" value="1"/>
</dbReference>
<name>A0A401T143_CHIPU</name>
<keyword evidence="4 6" id="KW-0720">Serine protease</keyword>
<proteinExistence type="inferred from homology"/>
<evidence type="ECO:0000256" key="1">
    <source>
        <dbReference type="ARBA" id="ARBA00007664"/>
    </source>
</evidence>
<dbReference type="PANTHER" id="PTHR24264:SF58">
    <property type="entry name" value="SI:DKEY-33M11.8-RELATED"/>
    <property type="match status" value="1"/>
</dbReference>
<dbReference type="Proteomes" id="UP000287033">
    <property type="component" value="Unassembled WGS sequence"/>
</dbReference>
<dbReference type="GO" id="GO:0005615">
    <property type="term" value="C:extracellular space"/>
    <property type="evidence" value="ECO:0007669"/>
    <property type="project" value="TreeGrafter"/>
</dbReference>
<dbReference type="CDD" id="cd00190">
    <property type="entry name" value="Tryp_SPc"/>
    <property type="match status" value="1"/>
</dbReference>
<evidence type="ECO:0000256" key="2">
    <source>
        <dbReference type="ARBA" id="ARBA00022670"/>
    </source>
</evidence>
<keyword evidence="5" id="KW-1015">Disulfide bond</keyword>
<dbReference type="InterPro" id="IPR018114">
    <property type="entry name" value="TRYPSIN_HIS"/>
</dbReference>
<dbReference type="GO" id="GO:0004252">
    <property type="term" value="F:serine-type endopeptidase activity"/>
    <property type="evidence" value="ECO:0007669"/>
    <property type="project" value="InterPro"/>
</dbReference>
<feature type="signal peptide" evidence="7">
    <location>
        <begin position="1"/>
        <end position="21"/>
    </location>
</feature>
<protein>
    <recommendedName>
        <fullName evidence="8">Peptidase S1 domain-containing protein</fullName>
    </recommendedName>
</protein>
<dbReference type="OMA" id="FRQWING"/>
<dbReference type="Pfam" id="PF00089">
    <property type="entry name" value="Trypsin"/>
    <property type="match status" value="1"/>
</dbReference>
<sequence length="256" mass="28134">MNVSHIYILLLFFPKLPGAFGWSRIVGGYSVLPHSIKYQVSLRRPGGTHYCGGSLIHRRWVLTAAHCNYGGAEPIQIVAGDHSLTRYEGTEQLFRPSKIIPHPQYDSKRKDSDIMLIKLSRPANLNYFVGIVPLPRQKSSLTADTLCRVSGWGFVSASGKFIPRILRAVQVPIVSNAKCNHTDSYNGNITTNMICAGFTTGGKDSCQGDSGGPLICKGRVYGIVSWGKLCGDGRFPGVYTAVAKFRSWIIRTIKQS</sequence>
<gene>
    <name evidence="9" type="ORF">chiPu_0014876</name>
</gene>
<dbReference type="SUPFAM" id="SSF50494">
    <property type="entry name" value="Trypsin-like serine proteases"/>
    <property type="match status" value="1"/>
</dbReference>
<dbReference type="Gene3D" id="2.40.10.10">
    <property type="entry name" value="Trypsin-like serine proteases"/>
    <property type="match status" value="2"/>
</dbReference>
<keyword evidence="10" id="KW-1185">Reference proteome</keyword>
<dbReference type="PANTHER" id="PTHR24264">
    <property type="entry name" value="TRYPSIN-RELATED"/>
    <property type="match status" value="1"/>
</dbReference>
<evidence type="ECO:0000256" key="5">
    <source>
        <dbReference type="ARBA" id="ARBA00023157"/>
    </source>
</evidence>
<dbReference type="InterPro" id="IPR043504">
    <property type="entry name" value="Peptidase_S1_PA_chymotrypsin"/>
</dbReference>
<keyword evidence="7" id="KW-0732">Signal</keyword>
<evidence type="ECO:0000256" key="4">
    <source>
        <dbReference type="ARBA" id="ARBA00022825"/>
    </source>
</evidence>
<feature type="chain" id="PRO_5019191416" description="Peptidase S1 domain-containing protein" evidence="7">
    <location>
        <begin position="22"/>
        <end position="256"/>
    </location>
</feature>
<evidence type="ECO:0000313" key="10">
    <source>
        <dbReference type="Proteomes" id="UP000287033"/>
    </source>
</evidence>
<keyword evidence="3 6" id="KW-0378">Hydrolase</keyword>
<dbReference type="PROSITE" id="PS50240">
    <property type="entry name" value="TRYPSIN_DOM"/>
    <property type="match status" value="1"/>
</dbReference>
<dbReference type="InterPro" id="IPR009003">
    <property type="entry name" value="Peptidase_S1_PA"/>
</dbReference>
<accession>A0A401T143</accession>
<dbReference type="SMART" id="SM00020">
    <property type="entry name" value="Tryp_SPc"/>
    <property type="match status" value="1"/>
</dbReference>
<feature type="domain" description="Peptidase S1" evidence="8">
    <location>
        <begin position="25"/>
        <end position="254"/>
    </location>
</feature>
<reference evidence="9 10" key="1">
    <citation type="journal article" date="2018" name="Nat. Ecol. Evol.">
        <title>Shark genomes provide insights into elasmobranch evolution and the origin of vertebrates.</title>
        <authorList>
            <person name="Hara Y"/>
            <person name="Yamaguchi K"/>
            <person name="Onimaru K"/>
            <person name="Kadota M"/>
            <person name="Koyanagi M"/>
            <person name="Keeley SD"/>
            <person name="Tatsumi K"/>
            <person name="Tanaka K"/>
            <person name="Motone F"/>
            <person name="Kageyama Y"/>
            <person name="Nozu R"/>
            <person name="Adachi N"/>
            <person name="Nishimura O"/>
            <person name="Nakagawa R"/>
            <person name="Tanegashima C"/>
            <person name="Kiyatake I"/>
            <person name="Matsumoto R"/>
            <person name="Murakumo K"/>
            <person name="Nishida K"/>
            <person name="Terakita A"/>
            <person name="Kuratani S"/>
            <person name="Sato K"/>
            <person name="Hyodo S Kuraku.S."/>
        </authorList>
    </citation>
    <scope>NUCLEOTIDE SEQUENCE [LARGE SCALE GENOMIC DNA]</scope>
</reference>
<dbReference type="OrthoDB" id="10059102at2759"/>
<evidence type="ECO:0000256" key="7">
    <source>
        <dbReference type="SAM" id="SignalP"/>
    </source>
</evidence>
<evidence type="ECO:0000256" key="6">
    <source>
        <dbReference type="RuleBase" id="RU363034"/>
    </source>
</evidence>
<dbReference type="PROSITE" id="PS00135">
    <property type="entry name" value="TRYPSIN_SER"/>
    <property type="match status" value="1"/>
</dbReference>
<evidence type="ECO:0000256" key="3">
    <source>
        <dbReference type="ARBA" id="ARBA00022801"/>
    </source>
</evidence>
<comment type="caution">
    <text evidence="9">The sequence shown here is derived from an EMBL/GenBank/DDBJ whole genome shotgun (WGS) entry which is preliminary data.</text>
</comment>
<dbReference type="PROSITE" id="PS00134">
    <property type="entry name" value="TRYPSIN_HIS"/>
    <property type="match status" value="1"/>
</dbReference>
<keyword evidence="2 6" id="KW-0645">Protease</keyword>
<dbReference type="InterPro" id="IPR001254">
    <property type="entry name" value="Trypsin_dom"/>
</dbReference>
<dbReference type="STRING" id="137246.A0A401T143"/>
<dbReference type="PRINTS" id="PR00722">
    <property type="entry name" value="CHYMOTRYPSIN"/>
</dbReference>
<dbReference type="InterPro" id="IPR050127">
    <property type="entry name" value="Serine_Proteases_S1"/>
</dbReference>